<name>A0ABU5I5V5_9HYPH</name>
<feature type="transmembrane region" description="Helical" evidence="2">
    <location>
        <begin position="120"/>
        <end position="140"/>
    </location>
</feature>
<feature type="transmembrane region" description="Helical" evidence="2">
    <location>
        <begin position="67"/>
        <end position="87"/>
    </location>
</feature>
<keyword evidence="2" id="KW-1133">Transmembrane helix</keyword>
<keyword evidence="4" id="KW-1185">Reference proteome</keyword>
<organism evidence="3 4">
    <name type="scientific">Fulvimarina uroteuthidis</name>
    <dbReference type="NCBI Taxonomy" id="3098149"/>
    <lineage>
        <taxon>Bacteria</taxon>
        <taxon>Pseudomonadati</taxon>
        <taxon>Pseudomonadota</taxon>
        <taxon>Alphaproteobacteria</taxon>
        <taxon>Hyphomicrobiales</taxon>
        <taxon>Aurantimonadaceae</taxon>
        <taxon>Fulvimarina</taxon>
    </lineage>
</organism>
<reference evidence="3 4" key="1">
    <citation type="submission" date="2023-12" db="EMBL/GenBank/DDBJ databases">
        <title>Description of Novel Strain Fulvimarina sp. 2208YS6-2-32 isolated from Uroteuthis (Photololigo) edulis.</title>
        <authorList>
            <person name="Park J.-S."/>
        </authorList>
    </citation>
    <scope>NUCLEOTIDE SEQUENCE [LARGE SCALE GENOMIC DNA]</scope>
    <source>
        <strain evidence="3 4">2208YS6-2-32</strain>
    </source>
</reference>
<dbReference type="EMBL" id="JAXLPB010000005">
    <property type="protein sequence ID" value="MDY8110591.1"/>
    <property type="molecule type" value="Genomic_DNA"/>
</dbReference>
<feature type="region of interest" description="Disordered" evidence="1">
    <location>
        <begin position="554"/>
        <end position="574"/>
    </location>
</feature>
<proteinExistence type="predicted"/>
<accession>A0ABU5I5V5</accession>
<feature type="transmembrane region" description="Helical" evidence="2">
    <location>
        <begin position="298"/>
        <end position="321"/>
    </location>
</feature>
<feature type="transmembrane region" description="Helical" evidence="2">
    <location>
        <begin position="33"/>
        <end position="55"/>
    </location>
</feature>
<keyword evidence="2" id="KW-0812">Transmembrane</keyword>
<feature type="transmembrane region" description="Helical" evidence="2">
    <location>
        <begin position="333"/>
        <end position="352"/>
    </location>
</feature>
<feature type="transmembrane region" description="Helical" evidence="2">
    <location>
        <begin position="94"/>
        <end position="114"/>
    </location>
</feature>
<gene>
    <name evidence="3" type="ORF">U0C82_15725</name>
</gene>
<evidence type="ECO:0000313" key="4">
    <source>
        <dbReference type="Proteomes" id="UP001294412"/>
    </source>
</evidence>
<sequence length="615" mass="65941">MSEMKAKQAEGTSGSRSRLARFTRSAIMRTGNALARFPVVILLVLIASFVANLAIEEVSGFALEDLLRLEAALFAGAAAAVAAALFLEARGMEAAIRYGAQLLAAFLFGSAVWFGLDWGVYPPALIVGLTLAIPLAPYLGRGDGMSFWTFTVFLVIGTMLAFAAVLVFVLGVVAIIEMIAFLFDLNPPTSVNRHIVVTALTLVGPLFALGRVPSQFDETVDIGEDEHFVRGIALLAGWVTAPLALVAGLVLYLYGAKILATSVVPKGEIGWIVSTFSLLVVLLRIAAEPIQKIGGVALRLFCRIWPWLLILPLGLLAYAVWTRIEAEGVTIARYYLALEGLGAAILTVLALLRRRQFDIRWLAGIPVAMVLLSAFGPQGVADAVGRSQADRIARVFTGELDAKAVEALDARARGEIRSRIYALAEVDQLDRLKNLFAYDAVARGNTPRETARAVIVALDLDAPPQQESSVTIAFARTEPVDIEGFDRIAFAVRFGAATAPDALSDEAQNRPALKDAGQGSDAAPRPTGRIDRETGQLIVRIGGTTDRFALESKLAETEREASAQSGRRSDLAPLELEGRGGRSIRLLVTQASVAGEGELAGFEADLLFRSSEWTR</sequence>
<evidence type="ECO:0000256" key="1">
    <source>
        <dbReference type="SAM" id="MobiDB-lite"/>
    </source>
</evidence>
<feature type="transmembrane region" description="Helical" evidence="2">
    <location>
        <begin position="232"/>
        <end position="254"/>
    </location>
</feature>
<evidence type="ECO:0000313" key="3">
    <source>
        <dbReference type="EMBL" id="MDY8110591.1"/>
    </source>
</evidence>
<keyword evidence="2" id="KW-0472">Membrane</keyword>
<feature type="transmembrane region" description="Helical" evidence="2">
    <location>
        <begin position="152"/>
        <end position="183"/>
    </location>
</feature>
<dbReference type="InterPro" id="IPR025291">
    <property type="entry name" value="DUF4153"/>
</dbReference>
<feature type="transmembrane region" description="Helical" evidence="2">
    <location>
        <begin position="195"/>
        <end position="212"/>
    </location>
</feature>
<feature type="region of interest" description="Disordered" evidence="1">
    <location>
        <begin position="503"/>
        <end position="534"/>
    </location>
</feature>
<feature type="transmembrane region" description="Helical" evidence="2">
    <location>
        <begin position="269"/>
        <end position="286"/>
    </location>
</feature>
<evidence type="ECO:0000256" key="2">
    <source>
        <dbReference type="SAM" id="Phobius"/>
    </source>
</evidence>
<feature type="transmembrane region" description="Helical" evidence="2">
    <location>
        <begin position="359"/>
        <end position="376"/>
    </location>
</feature>
<protein>
    <submittedName>
        <fullName evidence="3">DUF4153 domain-containing protein</fullName>
    </submittedName>
</protein>
<dbReference type="Proteomes" id="UP001294412">
    <property type="component" value="Unassembled WGS sequence"/>
</dbReference>
<comment type="caution">
    <text evidence="3">The sequence shown here is derived from an EMBL/GenBank/DDBJ whole genome shotgun (WGS) entry which is preliminary data.</text>
</comment>
<dbReference type="Pfam" id="PF13687">
    <property type="entry name" value="DUF4153"/>
    <property type="match status" value="1"/>
</dbReference>